<proteinExistence type="predicted"/>
<name>A0A087UXM6_STEMI</name>
<feature type="non-terminal residue" evidence="2">
    <location>
        <position position="38"/>
    </location>
</feature>
<feature type="non-terminal residue" evidence="2">
    <location>
        <position position="1"/>
    </location>
</feature>
<evidence type="ECO:0000313" key="2">
    <source>
        <dbReference type="EMBL" id="KFM82115.1"/>
    </source>
</evidence>
<dbReference type="AlphaFoldDB" id="A0A087UXM6"/>
<gene>
    <name evidence="2" type="ORF">X975_15246</name>
</gene>
<feature type="compositionally biased region" description="Polar residues" evidence="1">
    <location>
        <begin position="1"/>
        <end position="12"/>
    </location>
</feature>
<sequence length="38" mass="3928">WLRPLSLSNMPSASALPSGFPKASPSIITTVSAPITKC</sequence>
<evidence type="ECO:0000256" key="1">
    <source>
        <dbReference type="SAM" id="MobiDB-lite"/>
    </source>
</evidence>
<keyword evidence="3" id="KW-1185">Reference proteome</keyword>
<reference evidence="2 3" key="1">
    <citation type="submission" date="2013-11" db="EMBL/GenBank/DDBJ databases">
        <title>Genome sequencing of Stegodyphus mimosarum.</title>
        <authorList>
            <person name="Bechsgaard J."/>
        </authorList>
    </citation>
    <scope>NUCLEOTIDE SEQUENCE [LARGE SCALE GENOMIC DNA]</scope>
</reference>
<evidence type="ECO:0000313" key="3">
    <source>
        <dbReference type="Proteomes" id="UP000054359"/>
    </source>
</evidence>
<organism evidence="2 3">
    <name type="scientific">Stegodyphus mimosarum</name>
    <name type="common">African social velvet spider</name>
    <dbReference type="NCBI Taxonomy" id="407821"/>
    <lineage>
        <taxon>Eukaryota</taxon>
        <taxon>Metazoa</taxon>
        <taxon>Ecdysozoa</taxon>
        <taxon>Arthropoda</taxon>
        <taxon>Chelicerata</taxon>
        <taxon>Arachnida</taxon>
        <taxon>Araneae</taxon>
        <taxon>Araneomorphae</taxon>
        <taxon>Entelegynae</taxon>
        <taxon>Eresoidea</taxon>
        <taxon>Eresidae</taxon>
        <taxon>Stegodyphus</taxon>
    </lineage>
</organism>
<feature type="region of interest" description="Disordered" evidence="1">
    <location>
        <begin position="1"/>
        <end position="21"/>
    </location>
</feature>
<dbReference type="Proteomes" id="UP000054359">
    <property type="component" value="Unassembled WGS sequence"/>
</dbReference>
<dbReference type="EMBL" id="KK122168">
    <property type="protein sequence ID" value="KFM82115.1"/>
    <property type="molecule type" value="Genomic_DNA"/>
</dbReference>
<accession>A0A087UXM6</accession>
<protein>
    <submittedName>
        <fullName evidence="2">Uncharacterized protein</fullName>
    </submittedName>
</protein>